<proteinExistence type="predicted"/>
<dbReference type="Pfam" id="PF00534">
    <property type="entry name" value="Glycos_transf_1"/>
    <property type="match status" value="1"/>
</dbReference>
<dbReference type="AlphaFoldDB" id="A0A551YLY4"/>
<reference evidence="2 3" key="1">
    <citation type="submission" date="2019-01" db="EMBL/GenBank/DDBJ databases">
        <title>Coherence of Microcystis species and biogeography revealed through population genomics.</title>
        <authorList>
            <person name="Perez-Carrascal O.M."/>
            <person name="Terrat Y."/>
            <person name="Giani A."/>
            <person name="Fortin N."/>
            <person name="Tromas N."/>
            <person name="Shapiro B.J."/>
        </authorList>
    </citation>
    <scope>NUCLEOTIDE SEQUENCE [LARGE SCALE GENOMIC DNA]</scope>
    <source>
        <strain evidence="2">Ma_QC_C_20070703_M131</strain>
    </source>
</reference>
<dbReference type="Gene3D" id="3.40.50.2000">
    <property type="entry name" value="Glycogen Phosphorylase B"/>
    <property type="match status" value="2"/>
</dbReference>
<gene>
    <name evidence="2" type="ORF">EWV85_01685</name>
</gene>
<dbReference type="GO" id="GO:0016757">
    <property type="term" value="F:glycosyltransferase activity"/>
    <property type="evidence" value="ECO:0007669"/>
    <property type="project" value="InterPro"/>
</dbReference>
<dbReference type="EMBL" id="SFCA01000020">
    <property type="protein sequence ID" value="TRT61988.1"/>
    <property type="molecule type" value="Genomic_DNA"/>
</dbReference>
<organism evidence="2 3">
    <name type="scientific">Microcystis aeruginosa Ma_QC_C_20070703_M131</name>
    <dbReference type="NCBI Taxonomy" id="2486263"/>
    <lineage>
        <taxon>Bacteria</taxon>
        <taxon>Bacillati</taxon>
        <taxon>Cyanobacteriota</taxon>
        <taxon>Cyanophyceae</taxon>
        <taxon>Oscillatoriophycideae</taxon>
        <taxon>Chroococcales</taxon>
        <taxon>Microcystaceae</taxon>
        <taxon>Microcystis</taxon>
    </lineage>
</organism>
<evidence type="ECO:0000313" key="2">
    <source>
        <dbReference type="EMBL" id="TRT61988.1"/>
    </source>
</evidence>
<evidence type="ECO:0000259" key="1">
    <source>
        <dbReference type="Pfam" id="PF00534"/>
    </source>
</evidence>
<feature type="domain" description="Glycosyl transferase family 1" evidence="1">
    <location>
        <begin position="175"/>
        <end position="328"/>
    </location>
</feature>
<keyword evidence="2" id="KW-0808">Transferase</keyword>
<dbReference type="InterPro" id="IPR001296">
    <property type="entry name" value="Glyco_trans_1"/>
</dbReference>
<dbReference type="CDD" id="cd03801">
    <property type="entry name" value="GT4_PimA-like"/>
    <property type="match status" value="1"/>
</dbReference>
<sequence>MRILIVTTQTPFIHGGAEIHAEELLRQLQKAGHEAEIVAIPFQVYPQERILDSMLVCRLLDLSQFAGWVIDRVIALKFPAYLVPHPRKVLWILHQHRQAYEMWNHPQFGDLYRLPNGQQIKSSIERADNHAFAESQAIFSNSRNVANRLKQFNGIDSLPLYHPPQKSDCFYCEPEEGFFFFPSRFNEIKRQTLVLEALAQTTYPVKVIFAGQSHGNFRKVVEQMIQDFGLEDRVTLAGCISVEQKLDYYAKSLAVIYPPFDEDYGYVTLEGMLAAKPVITCWDSGGPLEFIHDRQTGLVTEPNPTSLAKALDELWENRSWAKTLGKAALDYYQSLDITWSNVLEKLLK</sequence>
<evidence type="ECO:0000313" key="3">
    <source>
        <dbReference type="Proteomes" id="UP000316443"/>
    </source>
</evidence>
<dbReference type="PANTHER" id="PTHR12526:SF635">
    <property type="entry name" value="GLYCOSYL TRANSFERASE GROUP 1"/>
    <property type="match status" value="1"/>
</dbReference>
<name>A0A551YLY4_MICAE</name>
<accession>A0A551YLY4</accession>
<protein>
    <submittedName>
        <fullName evidence="2">Glycosyltransferase</fullName>
    </submittedName>
</protein>
<dbReference type="Proteomes" id="UP000316443">
    <property type="component" value="Unassembled WGS sequence"/>
</dbReference>
<comment type="caution">
    <text evidence="2">The sequence shown here is derived from an EMBL/GenBank/DDBJ whole genome shotgun (WGS) entry which is preliminary data.</text>
</comment>
<dbReference type="SUPFAM" id="SSF53756">
    <property type="entry name" value="UDP-Glycosyltransferase/glycogen phosphorylase"/>
    <property type="match status" value="1"/>
</dbReference>
<dbReference type="PANTHER" id="PTHR12526">
    <property type="entry name" value="GLYCOSYLTRANSFERASE"/>
    <property type="match status" value="1"/>
</dbReference>